<protein>
    <submittedName>
        <fullName evidence="1">Uncharacterized protein</fullName>
    </submittedName>
</protein>
<sequence>MNQFHANLELQHIYLEVYAERFHYLRYFLEAYYCYQYDLVTNQGKADWEAIFDHGTRSLAASKVSNRKRLVREMMLPLSVITGMLKTLVRDDEASIDQIQCMLDKHLHYVIITREEHLTLKKAGLSERMPADFYQQDTDEYQDPYSRFNAVNICFN</sequence>
<gene>
    <name evidence="1" type="ORF">C9I89_10785</name>
</gene>
<evidence type="ECO:0000313" key="1">
    <source>
        <dbReference type="EMBL" id="PSW05255.1"/>
    </source>
</evidence>
<dbReference type="Proteomes" id="UP000240904">
    <property type="component" value="Unassembled WGS sequence"/>
</dbReference>
<reference evidence="1 2" key="1">
    <citation type="submission" date="2018-03" db="EMBL/GenBank/DDBJ databases">
        <title>Whole genome sequencing of Histamine producing bacteria.</title>
        <authorList>
            <person name="Butler K."/>
        </authorList>
    </citation>
    <scope>NUCLEOTIDE SEQUENCE [LARGE SCALE GENOMIC DNA]</scope>
    <source>
        <strain evidence="1 2">DSM 16190</strain>
    </source>
</reference>
<name>A0A2T3MZ52_9GAMM</name>
<dbReference type="EMBL" id="PYMC01000006">
    <property type="protein sequence ID" value="PSW05255.1"/>
    <property type="molecule type" value="Genomic_DNA"/>
</dbReference>
<dbReference type="RefSeq" id="WP_107283356.1">
    <property type="nucleotide sequence ID" value="NZ_PYMC01000006.1"/>
</dbReference>
<accession>A0A2T3MZ52</accession>
<evidence type="ECO:0000313" key="2">
    <source>
        <dbReference type="Proteomes" id="UP000240904"/>
    </source>
</evidence>
<organism evidence="1 2">
    <name type="scientific">Photobacterium lipolyticum</name>
    <dbReference type="NCBI Taxonomy" id="266810"/>
    <lineage>
        <taxon>Bacteria</taxon>
        <taxon>Pseudomonadati</taxon>
        <taxon>Pseudomonadota</taxon>
        <taxon>Gammaproteobacteria</taxon>
        <taxon>Vibrionales</taxon>
        <taxon>Vibrionaceae</taxon>
        <taxon>Photobacterium</taxon>
    </lineage>
</organism>
<comment type="caution">
    <text evidence="1">The sequence shown here is derived from an EMBL/GenBank/DDBJ whole genome shotgun (WGS) entry which is preliminary data.</text>
</comment>
<keyword evidence="2" id="KW-1185">Reference proteome</keyword>
<proteinExistence type="predicted"/>
<dbReference type="OrthoDB" id="5829898at2"/>
<dbReference type="AlphaFoldDB" id="A0A2T3MZ52"/>